<evidence type="ECO:0000259" key="6">
    <source>
        <dbReference type="Pfam" id="PF10277"/>
    </source>
</evidence>
<dbReference type="EMBL" id="BRXX01000505">
    <property type="protein sequence ID" value="GMI14751.1"/>
    <property type="molecule type" value="Genomic_DNA"/>
</dbReference>
<feature type="transmembrane region" description="Helical" evidence="5">
    <location>
        <begin position="184"/>
        <end position="201"/>
    </location>
</feature>
<dbReference type="GO" id="GO:0012505">
    <property type="term" value="C:endomembrane system"/>
    <property type="evidence" value="ECO:0007669"/>
    <property type="project" value="UniProtKB-SubCell"/>
</dbReference>
<dbReference type="PANTHER" id="PTHR21324">
    <property type="entry name" value="FASTING-INDUCIBLE INTEGRAL MEMBRANE PROTEIN TM6P1-RELATED"/>
    <property type="match status" value="1"/>
</dbReference>
<keyword evidence="2 5" id="KW-0812">Transmembrane</keyword>
<proteinExistence type="predicted"/>
<comment type="subcellular location">
    <subcellularLocation>
        <location evidence="1">Endomembrane system</location>
        <topology evidence="1">Multi-pass membrane protein</topology>
    </subcellularLocation>
</comment>
<protein>
    <recommendedName>
        <fullName evidence="6">CWH43-like N-terminal domain-containing protein</fullName>
    </recommendedName>
</protein>
<dbReference type="AlphaFoldDB" id="A0A9W7KXF4"/>
<feature type="transmembrane region" description="Helical" evidence="5">
    <location>
        <begin position="84"/>
        <end position="105"/>
    </location>
</feature>
<feature type="transmembrane region" description="Helical" evidence="5">
    <location>
        <begin position="54"/>
        <end position="72"/>
    </location>
</feature>
<dbReference type="PANTHER" id="PTHR21324:SF2">
    <property type="entry name" value="EG:22E5.9 PROTEIN"/>
    <property type="match status" value="1"/>
</dbReference>
<evidence type="ECO:0000256" key="5">
    <source>
        <dbReference type="SAM" id="Phobius"/>
    </source>
</evidence>
<evidence type="ECO:0000256" key="1">
    <source>
        <dbReference type="ARBA" id="ARBA00004127"/>
    </source>
</evidence>
<dbReference type="Proteomes" id="UP001165160">
    <property type="component" value="Unassembled WGS sequence"/>
</dbReference>
<feature type="domain" description="CWH43-like N-terminal" evidence="6">
    <location>
        <begin position="16"/>
        <end position="209"/>
    </location>
</feature>
<keyword evidence="8" id="KW-1185">Reference proteome</keyword>
<gene>
    <name evidence="7" type="ORF">TrVE_jg7319</name>
</gene>
<evidence type="ECO:0000313" key="8">
    <source>
        <dbReference type="Proteomes" id="UP001165160"/>
    </source>
</evidence>
<keyword evidence="4 5" id="KW-0472">Membrane</keyword>
<evidence type="ECO:0000256" key="2">
    <source>
        <dbReference type="ARBA" id="ARBA00022692"/>
    </source>
</evidence>
<reference evidence="8" key="1">
    <citation type="journal article" date="2023" name="Commun. Biol.">
        <title>Genome analysis of Parmales, the sister group of diatoms, reveals the evolutionary specialization of diatoms from phago-mixotrophs to photoautotrophs.</title>
        <authorList>
            <person name="Ban H."/>
            <person name="Sato S."/>
            <person name="Yoshikawa S."/>
            <person name="Yamada K."/>
            <person name="Nakamura Y."/>
            <person name="Ichinomiya M."/>
            <person name="Sato N."/>
            <person name="Blanc-Mathieu R."/>
            <person name="Endo H."/>
            <person name="Kuwata A."/>
            <person name="Ogata H."/>
        </authorList>
    </citation>
    <scope>NUCLEOTIDE SEQUENCE [LARGE SCALE GENOMIC DNA]</scope>
    <source>
        <strain evidence="8">NIES 3699</strain>
    </source>
</reference>
<comment type="caution">
    <text evidence="7">The sequence shown here is derived from an EMBL/GenBank/DDBJ whole genome shotgun (WGS) entry which is preliminary data.</text>
</comment>
<name>A0A9W7KXF4_9STRA</name>
<dbReference type="InterPro" id="IPR050911">
    <property type="entry name" value="DRAM/TMEM150_Autophagy_Mod"/>
</dbReference>
<feature type="transmembrane region" description="Helical" evidence="5">
    <location>
        <begin position="159"/>
        <end position="178"/>
    </location>
</feature>
<keyword evidence="3 5" id="KW-1133">Transmembrane helix</keyword>
<sequence>MAVVNSYPVYRLFDFFMLTGTLGLGVCYAIARYLGHVGTFCDISSLVVQLPERIIFRMNFSLVGSLLAAMAFPIHNMLQKRVGGWAPTFAAIFQCLSGLGVILVGACGPSEIIEVHLLAAFLGFGGSAFAQIIYNFVFFSEDKQTQPDSAKRIFAVRSLLSVVFLICATCLGLCEAGILPEEPFGHIFEWSLWFNLLFWYFTFKYDLKDFYVGSLDDDAEAKSSTVVHMGVPLLSL</sequence>
<evidence type="ECO:0000256" key="3">
    <source>
        <dbReference type="ARBA" id="ARBA00022989"/>
    </source>
</evidence>
<dbReference type="Pfam" id="PF10277">
    <property type="entry name" value="Frag1"/>
    <property type="match status" value="1"/>
</dbReference>
<feature type="transmembrane region" description="Helical" evidence="5">
    <location>
        <begin position="12"/>
        <end position="34"/>
    </location>
</feature>
<evidence type="ECO:0000256" key="4">
    <source>
        <dbReference type="ARBA" id="ARBA00023136"/>
    </source>
</evidence>
<organism evidence="7 8">
    <name type="scientific">Triparma verrucosa</name>
    <dbReference type="NCBI Taxonomy" id="1606542"/>
    <lineage>
        <taxon>Eukaryota</taxon>
        <taxon>Sar</taxon>
        <taxon>Stramenopiles</taxon>
        <taxon>Ochrophyta</taxon>
        <taxon>Bolidophyceae</taxon>
        <taxon>Parmales</taxon>
        <taxon>Triparmaceae</taxon>
        <taxon>Triparma</taxon>
    </lineage>
</organism>
<dbReference type="InterPro" id="IPR019402">
    <property type="entry name" value="CWH43_N"/>
</dbReference>
<feature type="transmembrane region" description="Helical" evidence="5">
    <location>
        <begin position="117"/>
        <end position="138"/>
    </location>
</feature>
<evidence type="ECO:0000313" key="7">
    <source>
        <dbReference type="EMBL" id="GMI14751.1"/>
    </source>
</evidence>
<accession>A0A9W7KXF4</accession>